<evidence type="ECO:0000256" key="5">
    <source>
        <dbReference type="ARBA" id="ARBA00022643"/>
    </source>
</evidence>
<dbReference type="EMBL" id="MCFD01000011">
    <property type="protein sequence ID" value="ORX67982.1"/>
    <property type="molecule type" value="Genomic_DNA"/>
</dbReference>
<name>A0A1Y1W3M2_9FUNG</name>
<dbReference type="GO" id="GO:0008270">
    <property type="term" value="F:zinc ion binding"/>
    <property type="evidence" value="ECO:0007669"/>
    <property type="project" value="UniProtKB-KW"/>
</dbReference>
<dbReference type="InterPro" id="IPR000571">
    <property type="entry name" value="Znf_CCCH"/>
</dbReference>
<sequence length="568" mass="64834">MPAVEEPQQSLPPIVEREKGEAPIKKEYLVVYPTERATVPADKPRAEGSSEPQPKRREKASGQNKNRKQKNKQVYSDASRLCAQIALGEECKFGEKCTFSHDVDDFLAHRDPEFGDRCVLFDLFGKCRFGLRCRFSSAHTTDNHKQIVDEEKAKLKTVYCTNDLGRDMQIRLRKRQITKILENEVKEGEQPIAEIDEGGEDAETDRSKRHKGTRGHIDYRGKTYLAPLTTVGNLPFRRICKGFGVDITCSEMAIATNLLQGQHTEWALLKRHPCEDLFGIQLAGNRSDVLGRAAEIVSRECETDFIDLNMGCPIDMAYNNGGGSALMGHPKKISRIVRTMHYVTNCDVTVKFRTGINKNDNVAHTLIPQFEEWGAALGTLHGRSRQQRYTKLADWEYIAQCKKTTSRMPLFGGGDVMSWEEYWDHMDNQCADGIMIGRGALIKPWIFKEINERKVWDISATERLDILKDFTKFGMEHWGTDTVGINNVRRYLLEWQSFLHRYIPVSLLEVLPQRMNERPPPFVGRNDLETLMASDKVSDWIKISEMLLGPAPDNYTFLPKHKSNSYEG</sequence>
<dbReference type="PANTHER" id="PTHR45846">
    <property type="entry name" value="TRNA-DIHYDROURIDINE(47) SYNTHASE [NAD(P)(+)]-LIKE"/>
    <property type="match status" value="1"/>
</dbReference>
<evidence type="ECO:0000256" key="3">
    <source>
        <dbReference type="ARBA" id="ARBA00022143"/>
    </source>
</evidence>
<keyword evidence="7 20" id="KW-0819">tRNA processing</keyword>
<evidence type="ECO:0000256" key="13">
    <source>
        <dbReference type="ARBA" id="ARBA00023002"/>
    </source>
</evidence>
<dbReference type="Gene3D" id="4.10.1000.10">
    <property type="entry name" value="Zinc finger, CCCH-type"/>
    <property type="match status" value="1"/>
</dbReference>
<keyword evidence="14 20" id="KW-0520">NAD</keyword>
<evidence type="ECO:0000313" key="24">
    <source>
        <dbReference type="Proteomes" id="UP000193922"/>
    </source>
</evidence>
<dbReference type="Pfam" id="PF01207">
    <property type="entry name" value="Dus"/>
    <property type="match status" value="1"/>
</dbReference>
<dbReference type="PANTHER" id="PTHR45846:SF1">
    <property type="entry name" value="TRNA-DIHYDROURIDINE(47) SYNTHASE [NAD(P)(+)]-LIKE"/>
    <property type="match status" value="1"/>
</dbReference>
<dbReference type="PROSITE" id="PS50103">
    <property type="entry name" value="ZF_C3H1"/>
    <property type="match status" value="2"/>
</dbReference>
<evidence type="ECO:0000256" key="14">
    <source>
        <dbReference type="ARBA" id="ARBA00023027"/>
    </source>
</evidence>
<evidence type="ECO:0000259" key="22">
    <source>
        <dbReference type="PROSITE" id="PS50103"/>
    </source>
</evidence>
<dbReference type="SUPFAM" id="SSF51395">
    <property type="entry name" value="FMN-linked oxidoreductases"/>
    <property type="match status" value="1"/>
</dbReference>
<keyword evidence="11 19" id="KW-0862">Zinc</keyword>
<dbReference type="InterPro" id="IPR035587">
    <property type="entry name" value="DUS-like_FMN-bd"/>
</dbReference>
<proteinExistence type="inferred from homology"/>
<evidence type="ECO:0000313" key="23">
    <source>
        <dbReference type="EMBL" id="ORX67982.1"/>
    </source>
</evidence>
<dbReference type="GO" id="GO:0050660">
    <property type="term" value="F:flavin adenine dinucleotide binding"/>
    <property type="evidence" value="ECO:0007669"/>
    <property type="project" value="UniProtKB-UniRule"/>
</dbReference>
<evidence type="ECO:0000256" key="4">
    <source>
        <dbReference type="ARBA" id="ARBA00022630"/>
    </source>
</evidence>
<dbReference type="GO" id="GO:0106414">
    <property type="term" value="F:mRNA dihydrouridine synthase activity"/>
    <property type="evidence" value="ECO:0007669"/>
    <property type="project" value="RHEA"/>
</dbReference>
<feature type="region of interest" description="Disordered" evidence="21">
    <location>
        <begin position="192"/>
        <end position="214"/>
    </location>
</feature>
<evidence type="ECO:0000256" key="17">
    <source>
        <dbReference type="ARBA" id="ARBA00049447"/>
    </source>
</evidence>
<dbReference type="Proteomes" id="UP000193922">
    <property type="component" value="Unassembled WGS sequence"/>
</dbReference>
<evidence type="ECO:0000256" key="21">
    <source>
        <dbReference type="SAM" id="MobiDB-lite"/>
    </source>
</evidence>
<comment type="similarity">
    <text evidence="20">Belongs to the dus family. Dus3 subfamily.</text>
</comment>
<dbReference type="Gene3D" id="3.20.20.70">
    <property type="entry name" value="Aldolase class I"/>
    <property type="match status" value="1"/>
</dbReference>
<evidence type="ECO:0000256" key="2">
    <source>
        <dbReference type="ARBA" id="ARBA00012376"/>
    </source>
</evidence>
<dbReference type="GO" id="GO:0003723">
    <property type="term" value="F:RNA binding"/>
    <property type="evidence" value="ECO:0007669"/>
    <property type="project" value="TreeGrafter"/>
</dbReference>
<reference evidence="23 24" key="1">
    <citation type="submission" date="2016-07" db="EMBL/GenBank/DDBJ databases">
        <title>Pervasive Adenine N6-methylation of Active Genes in Fungi.</title>
        <authorList>
            <consortium name="DOE Joint Genome Institute"/>
            <person name="Mondo S.J."/>
            <person name="Dannebaum R.O."/>
            <person name="Kuo R.C."/>
            <person name="Labutti K."/>
            <person name="Haridas S."/>
            <person name="Kuo A."/>
            <person name="Salamov A."/>
            <person name="Ahrendt S.R."/>
            <person name="Lipzen A."/>
            <person name="Sullivan W."/>
            <person name="Andreopoulos W.B."/>
            <person name="Clum A."/>
            <person name="Lindquist E."/>
            <person name="Daum C."/>
            <person name="Ramamoorthy G.K."/>
            <person name="Gryganskyi A."/>
            <person name="Culley D."/>
            <person name="Magnuson J.K."/>
            <person name="James T.Y."/>
            <person name="O'Malley M.A."/>
            <person name="Stajich J.E."/>
            <person name="Spatafora J.W."/>
            <person name="Visel A."/>
            <person name="Grigoriev I.V."/>
        </authorList>
    </citation>
    <scope>NUCLEOTIDE SEQUENCE [LARGE SCALE GENOMIC DNA]</scope>
    <source>
        <strain evidence="23 24">ATCC 12442</strain>
    </source>
</reference>
<organism evidence="23 24">
    <name type="scientific">Linderina pennispora</name>
    <dbReference type="NCBI Taxonomy" id="61395"/>
    <lineage>
        <taxon>Eukaryota</taxon>
        <taxon>Fungi</taxon>
        <taxon>Fungi incertae sedis</taxon>
        <taxon>Zoopagomycota</taxon>
        <taxon>Kickxellomycotina</taxon>
        <taxon>Kickxellomycetes</taxon>
        <taxon>Kickxellales</taxon>
        <taxon>Kickxellaceae</taxon>
        <taxon>Linderina</taxon>
    </lineage>
</organism>
<keyword evidence="8 19" id="KW-0479">Metal-binding</keyword>
<dbReference type="GO" id="GO:0006397">
    <property type="term" value="P:mRNA processing"/>
    <property type="evidence" value="ECO:0007669"/>
    <property type="project" value="UniProtKB-KW"/>
</dbReference>
<dbReference type="PROSITE" id="PS01136">
    <property type="entry name" value="UPF0034"/>
    <property type="match status" value="1"/>
</dbReference>
<keyword evidence="10 19" id="KW-0863">Zinc-finger</keyword>
<keyword evidence="4 20" id="KW-0285">Flavoprotein</keyword>
<keyword evidence="13 20" id="KW-0560">Oxidoreductase</keyword>
<comment type="cofactor">
    <cofactor evidence="1 20">
        <name>FMN</name>
        <dbReference type="ChEBI" id="CHEBI:58210"/>
    </cofactor>
</comment>
<dbReference type="AlphaFoldDB" id="A0A1Y1W3M2"/>
<protein>
    <recommendedName>
        <fullName evidence="3 20">tRNA-dihydrouridine(47) synthase [NAD(P)(+)]</fullName>
        <ecNumber evidence="2 20">1.3.1.89</ecNumber>
    </recommendedName>
    <alternativeName>
        <fullName evidence="20">tRNA-dihydrouridine synthase 3</fullName>
    </alternativeName>
</protein>
<keyword evidence="9" id="KW-0677">Repeat</keyword>
<feature type="zinc finger region" description="C3H1-type" evidence="19">
    <location>
        <begin position="76"/>
        <end position="104"/>
    </location>
</feature>
<comment type="catalytic activity">
    <reaction evidence="15">
        <text>5,6-dihydrouridine(47) in tRNA + NAD(+) = uridine(47) in tRNA + NADH + H(+)</text>
        <dbReference type="Rhea" id="RHEA:53364"/>
        <dbReference type="Rhea" id="RHEA-COMP:13539"/>
        <dbReference type="Rhea" id="RHEA-COMP:13540"/>
        <dbReference type="ChEBI" id="CHEBI:15378"/>
        <dbReference type="ChEBI" id="CHEBI:57540"/>
        <dbReference type="ChEBI" id="CHEBI:57945"/>
        <dbReference type="ChEBI" id="CHEBI:65315"/>
        <dbReference type="ChEBI" id="CHEBI:74443"/>
        <dbReference type="EC" id="1.3.1.89"/>
    </reaction>
    <physiologicalReaction direction="right-to-left" evidence="15">
        <dbReference type="Rhea" id="RHEA:53366"/>
    </physiologicalReaction>
</comment>
<dbReference type="CDD" id="cd02801">
    <property type="entry name" value="DUS_like_FMN"/>
    <property type="match status" value="1"/>
</dbReference>
<evidence type="ECO:0000256" key="20">
    <source>
        <dbReference type="RuleBase" id="RU291113"/>
    </source>
</evidence>
<keyword evidence="6" id="KW-0507">mRNA processing</keyword>
<evidence type="ECO:0000256" key="8">
    <source>
        <dbReference type="ARBA" id="ARBA00022723"/>
    </source>
</evidence>
<accession>A0A1Y1W3M2</accession>
<comment type="catalytic activity">
    <reaction evidence="16">
        <text>a 5,6-dihydrouridine in mRNA + NAD(+) = a uridine in mRNA + NADH + H(+)</text>
        <dbReference type="Rhea" id="RHEA:69851"/>
        <dbReference type="Rhea" id="RHEA-COMP:14658"/>
        <dbReference type="Rhea" id="RHEA-COMP:17789"/>
        <dbReference type="ChEBI" id="CHEBI:15378"/>
        <dbReference type="ChEBI" id="CHEBI:57540"/>
        <dbReference type="ChEBI" id="CHEBI:57945"/>
        <dbReference type="ChEBI" id="CHEBI:65315"/>
        <dbReference type="ChEBI" id="CHEBI:74443"/>
    </reaction>
    <physiologicalReaction direction="right-to-left" evidence="16">
        <dbReference type="Rhea" id="RHEA:69853"/>
    </physiologicalReaction>
</comment>
<evidence type="ECO:0000256" key="11">
    <source>
        <dbReference type="ARBA" id="ARBA00022833"/>
    </source>
</evidence>
<gene>
    <name evidence="23" type="ORF">DL89DRAFT_278825</name>
</gene>
<evidence type="ECO:0000256" key="1">
    <source>
        <dbReference type="ARBA" id="ARBA00001917"/>
    </source>
</evidence>
<dbReference type="GeneID" id="63806180"/>
<dbReference type="STRING" id="61395.A0A1Y1W3M2"/>
<evidence type="ECO:0000256" key="6">
    <source>
        <dbReference type="ARBA" id="ARBA00022664"/>
    </source>
</evidence>
<dbReference type="InterPro" id="IPR036855">
    <property type="entry name" value="Znf_CCCH_sf"/>
</dbReference>
<dbReference type="InterPro" id="IPR013785">
    <property type="entry name" value="Aldolase_TIM"/>
</dbReference>
<dbReference type="Pfam" id="PF25585">
    <property type="entry name" value="zf-CCCH_DUS3L"/>
    <property type="match status" value="1"/>
</dbReference>
<feature type="domain" description="C3H1-type" evidence="22">
    <location>
        <begin position="117"/>
        <end position="142"/>
    </location>
</feature>
<dbReference type="GO" id="GO:0102265">
    <property type="term" value="F:tRNA-dihydrouridine47 synthase activity"/>
    <property type="evidence" value="ECO:0007669"/>
    <property type="project" value="UniProtKB-EC"/>
</dbReference>
<evidence type="ECO:0000256" key="19">
    <source>
        <dbReference type="PROSITE-ProRule" id="PRU00723"/>
    </source>
</evidence>
<feature type="domain" description="C3H1-type" evidence="22">
    <location>
        <begin position="76"/>
        <end position="104"/>
    </location>
</feature>
<comment type="catalytic activity">
    <reaction evidence="18">
        <text>5,6-dihydrouridine(47) in tRNA + NADP(+) = uridine(47) in tRNA + NADPH + H(+)</text>
        <dbReference type="Rhea" id="RHEA:53360"/>
        <dbReference type="Rhea" id="RHEA-COMP:13539"/>
        <dbReference type="Rhea" id="RHEA-COMP:13540"/>
        <dbReference type="ChEBI" id="CHEBI:15378"/>
        <dbReference type="ChEBI" id="CHEBI:57783"/>
        <dbReference type="ChEBI" id="CHEBI:58349"/>
        <dbReference type="ChEBI" id="CHEBI:65315"/>
        <dbReference type="ChEBI" id="CHEBI:74443"/>
        <dbReference type="EC" id="1.3.1.89"/>
    </reaction>
    <physiologicalReaction direction="right-to-left" evidence="18">
        <dbReference type="Rhea" id="RHEA:53362"/>
    </physiologicalReaction>
</comment>
<dbReference type="OrthoDB" id="259935at2759"/>
<dbReference type="SMART" id="SM00356">
    <property type="entry name" value="ZnF_C3H1"/>
    <property type="match status" value="2"/>
</dbReference>
<evidence type="ECO:0000256" key="9">
    <source>
        <dbReference type="ARBA" id="ARBA00022737"/>
    </source>
</evidence>
<evidence type="ECO:0000256" key="7">
    <source>
        <dbReference type="ARBA" id="ARBA00022694"/>
    </source>
</evidence>
<feature type="region of interest" description="Disordered" evidence="21">
    <location>
        <begin position="35"/>
        <end position="73"/>
    </location>
</feature>
<evidence type="ECO:0000256" key="16">
    <source>
        <dbReference type="ARBA" id="ARBA00048342"/>
    </source>
</evidence>
<comment type="catalytic activity">
    <reaction evidence="17">
        <text>a 5,6-dihydrouridine in mRNA + NADP(+) = a uridine in mRNA + NADPH + H(+)</text>
        <dbReference type="Rhea" id="RHEA:69855"/>
        <dbReference type="Rhea" id="RHEA-COMP:14658"/>
        <dbReference type="Rhea" id="RHEA-COMP:17789"/>
        <dbReference type="ChEBI" id="CHEBI:15378"/>
        <dbReference type="ChEBI" id="CHEBI:57783"/>
        <dbReference type="ChEBI" id="CHEBI:58349"/>
        <dbReference type="ChEBI" id="CHEBI:65315"/>
        <dbReference type="ChEBI" id="CHEBI:74443"/>
    </reaction>
    <physiologicalReaction direction="right-to-left" evidence="17">
        <dbReference type="Rhea" id="RHEA:69857"/>
    </physiologicalReaction>
</comment>
<evidence type="ECO:0000256" key="15">
    <source>
        <dbReference type="ARBA" id="ARBA00048266"/>
    </source>
</evidence>
<evidence type="ECO:0000256" key="10">
    <source>
        <dbReference type="ARBA" id="ARBA00022771"/>
    </source>
</evidence>
<evidence type="ECO:0000256" key="12">
    <source>
        <dbReference type="ARBA" id="ARBA00022857"/>
    </source>
</evidence>
<dbReference type="InterPro" id="IPR018517">
    <property type="entry name" value="tRNA_hU_synthase_CS"/>
</dbReference>
<keyword evidence="12 20" id="KW-0521">NADP</keyword>
<dbReference type="FunFam" id="3.20.20.70:FF:000067">
    <property type="entry name" value="tRNA-dihydrouridine(47) synthase [NAD(P)(+)]"/>
    <property type="match status" value="1"/>
</dbReference>
<feature type="compositionally biased region" description="Acidic residues" evidence="21">
    <location>
        <begin position="194"/>
        <end position="203"/>
    </location>
</feature>
<dbReference type="SUPFAM" id="SSF90229">
    <property type="entry name" value="CCCH zinc finger"/>
    <property type="match status" value="1"/>
</dbReference>
<dbReference type="EC" id="1.3.1.89" evidence="2 20"/>
<keyword evidence="24" id="KW-1185">Reference proteome</keyword>
<dbReference type="RefSeq" id="XP_040741828.1">
    <property type="nucleotide sequence ID" value="XM_040889532.1"/>
</dbReference>
<comment type="caution">
    <text evidence="23">The sequence shown here is derived from an EMBL/GenBank/DDBJ whole genome shotgun (WGS) entry which is preliminary data.</text>
</comment>
<feature type="zinc finger region" description="C3H1-type" evidence="19">
    <location>
        <begin position="117"/>
        <end position="142"/>
    </location>
</feature>
<evidence type="ECO:0000256" key="18">
    <source>
        <dbReference type="ARBA" id="ARBA00049513"/>
    </source>
</evidence>
<comment type="function">
    <text evidence="20">Catalyzes the synthesis of dihydrouridine, a modified base found in the D-loop of most tRNAs. Specifically modifies U47 in cytoplasmic tRNAs.</text>
</comment>
<keyword evidence="5 20" id="KW-0288">FMN</keyword>